<organism evidence="1 2">
    <name type="scientific">Caerostris extrusa</name>
    <name type="common">Bark spider</name>
    <name type="synonym">Caerostris bankana</name>
    <dbReference type="NCBI Taxonomy" id="172846"/>
    <lineage>
        <taxon>Eukaryota</taxon>
        <taxon>Metazoa</taxon>
        <taxon>Ecdysozoa</taxon>
        <taxon>Arthropoda</taxon>
        <taxon>Chelicerata</taxon>
        <taxon>Arachnida</taxon>
        <taxon>Araneae</taxon>
        <taxon>Araneomorphae</taxon>
        <taxon>Entelegynae</taxon>
        <taxon>Araneoidea</taxon>
        <taxon>Araneidae</taxon>
        <taxon>Caerostris</taxon>
    </lineage>
</organism>
<dbReference type="EMBL" id="BPLR01002622">
    <property type="protein sequence ID" value="GIX75797.1"/>
    <property type="molecule type" value="Genomic_DNA"/>
</dbReference>
<evidence type="ECO:0000313" key="2">
    <source>
        <dbReference type="Proteomes" id="UP001054945"/>
    </source>
</evidence>
<proteinExistence type="predicted"/>
<comment type="caution">
    <text evidence="1">The sequence shown here is derived from an EMBL/GenBank/DDBJ whole genome shotgun (WGS) entry which is preliminary data.</text>
</comment>
<dbReference type="AlphaFoldDB" id="A0AAV4MTQ8"/>
<evidence type="ECO:0000313" key="1">
    <source>
        <dbReference type="EMBL" id="GIX75797.1"/>
    </source>
</evidence>
<dbReference type="Proteomes" id="UP001054945">
    <property type="component" value="Unassembled WGS sequence"/>
</dbReference>
<protein>
    <submittedName>
        <fullName evidence="1">Uncharacterized protein</fullName>
    </submittedName>
</protein>
<reference evidence="1 2" key="1">
    <citation type="submission" date="2021-06" db="EMBL/GenBank/DDBJ databases">
        <title>Caerostris extrusa draft genome.</title>
        <authorList>
            <person name="Kono N."/>
            <person name="Arakawa K."/>
        </authorList>
    </citation>
    <scope>NUCLEOTIDE SEQUENCE [LARGE SCALE GENOMIC DNA]</scope>
</reference>
<accession>A0AAV4MTQ8</accession>
<gene>
    <name evidence="1" type="ORF">CEXT_349911</name>
</gene>
<sequence>MDDTFVLNSNWILRQTDLFVADLGYLRLRFVIAARNGLDLDCASKYRVLRNGRVYHEIRYQVGTGYPFSSSFCDWMRIGAQLRVFKVVSLDFFKEDTGMVKVEFSMGRIAGESIGSLYCCKGVLN</sequence>
<name>A0AAV4MTQ8_CAEEX</name>
<keyword evidence="2" id="KW-1185">Reference proteome</keyword>